<dbReference type="SUPFAM" id="SSF81301">
    <property type="entry name" value="Nucleotidyltransferase"/>
    <property type="match status" value="1"/>
</dbReference>
<dbReference type="Pfam" id="PF01909">
    <property type="entry name" value="NTP_transf_2"/>
    <property type="match status" value="1"/>
</dbReference>
<proteinExistence type="inferred from homology"/>
<keyword evidence="4" id="KW-0548">Nucleotidyltransferase</keyword>
<dbReference type="PANTHER" id="PTHR33571:SF12">
    <property type="entry name" value="BSL3053 PROTEIN"/>
    <property type="match status" value="1"/>
</dbReference>
<comment type="similarity">
    <text evidence="9">Belongs to the MntA antitoxin family.</text>
</comment>
<organism evidence="11 12">
    <name type="scientific">Sulfurifustis variabilis</name>
    <dbReference type="NCBI Taxonomy" id="1675686"/>
    <lineage>
        <taxon>Bacteria</taxon>
        <taxon>Pseudomonadati</taxon>
        <taxon>Pseudomonadota</taxon>
        <taxon>Gammaproteobacteria</taxon>
        <taxon>Acidiferrobacterales</taxon>
        <taxon>Acidiferrobacteraceae</taxon>
        <taxon>Sulfurifustis</taxon>
    </lineage>
</organism>
<accession>A0A1B4VER2</accession>
<evidence type="ECO:0000256" key="4">
    <source>
        <dbReference type="ARBA" id="ARBA00022695"/>
    </source>
</evidence>
<dbReference type="RefSeq" id="WP_096461621.1">
    <property type="nucleotide sequence ID" value="NZ_AP014936.1"/>
</dbReference>
<dbReference type="Proteomes" id="UP000218899">
    <property type="component" value="Chromosome"/>
</dbReference>
<dbReference type="OrthoDB" id="9809323at2"/>
<keyword evidence="2" id="KW-1277">Toxin-antitoxin system</keyword>
<feature type="domain" description="Polymerase nucleotidyl transferase" evidence="10">
    <location>
        <begin position="12"/>
        <end position="96"/>
    </location>
</feature>
<keyword evidence="12" id="KW-1185">Reference proteome</keyword>
<sequence>MHPLIAEQHSALEDLCRRHQVRRLALFGSAATGKFEPGRSDLDFLVEFHPLSPAERADAYFGLLLALQDLFHRPIDLVEEGASDNPYFLRSVERSKALLYAA</sequence>
<keyword evidence="6" id="KW-0547">Nucleotide-binding</keyword>
<keyword evidence="5" id="KW-0479">Metal-binding</keyword>
<keyword evidence="7" id="KW-0067">ATP-binding</keyword>
<dbReference type="InterPro" id="IPR043519">
    <property type="entry name" value="NT_sf"/>
</dbReference>
<dbReference type="EMBL" id="AP014936">
    <property type="protein sequence ID" value="BAU49177.1"/>
    <property type="molecule type" value="Genomic_DNA"/>
</dbReference>
<evidence type="ECO:0000256" key="9">
    <source>
        <dbReference type="ARBA" id="ARBA00038276"/>
    </source>
</evidence>
<evidence type="ECO:0000256" key="8">
    <source>
        <dbReference type="ARBA" id="ARBA00022842"/>
    </source>
</evidence>
<dbReference type="InterPro" id="IPR052038">
    <property type="entry name" value="Type-VII_TA_antitoxin"/>
</dbReference>
<keyword evidence="3" id="KW-0808">Transferase</keyword>
<dbReference type="InterPro" id="IPR002934">
    <property type="entry name" value="Polymerase_NTP_transf_dom"/>
</dbReference>
<evidence type="ECO:0000259" key="10">
    <source>
        <dbReference type="Pfam" id="PF01909"/>
    </source>
</evidence>
<protein>
    <submittedName>
        <fullName evidence="11">DNA polymerase III subunit beta</fullName>
    </submittedName>
</protein>
<evidence type="ECO:0000256" key="5">
    <source>
        <dbReference type="ARBA" id="ARBA00022723"/>
    </source>
</evidence>
<evidence type="ECO:0000313" key="12">
    <source>
        <dbReference type="Proteomes" id="UP000218899"/>
    </source>
</evidence>
<dbReference type="PANTHER" id="PTHR33571">
    <property type="entry name" value="SSL8005 PROTEIN"/>
    <property type="match status" value="1"/>
</dbReference>
<dbReference type="GO" id="GO:0005524">
    <property type="term" value="F:ATP binding"/>
    <property type="evidence" value="ECO:0007669"/>
    <property type="project" value="UniProtKB-KW"/>
</dbReference>
<reference evidence="11 12" key="1">
    <citation type="submission" date="2015-08" db="EMBL/GenBank/DDBJ databases">
        <title>Complete genome sequence of Sulfurifustis variabilis.</title>
        <authorList>
            <person name="Miura A."/>
            <person name="Kojima H."/>
            <person name="Fukui M."/>
        </authorList>
    </citation>
    <scope>NUCLEOTIDE SEQUENCE [LARGE SCALE GENOMIC DNA]</scope>
    <source>
        <strain evidence="12">skN76</strain>
    </source>
</reference>
<comment type="cofactor">
    <cofactor evidence="1">
        <name>Mg(2+)</name>
        <dbReference type="ChEBI" id="CHEBI:18420"/>
    </cofactor>
</comment>
<dbReference type="KEGG" id="sva:SVA_2629"/>
<dbReference type="GO" id="GO:0016779">
    <property type="term" value="F:nucleotidyltransferase activity"/>
    <property type="evidence" value="ECO:0007669"/>
    <property type="project" value="UniProtKB-KW"/>
</dbReference>
<evidence type="ECO:0000256" key="1">
    <source>
        <dbReference type="ARBA" id="ARBA00001946"/>
    </source>
</evidence>
<name>A0A1B4VER2_9GAMM</name>
<gene>
    <name evidence="11" type="ORF">SVA_2629</name>
</gene>
<keyword evidence="8" id="KW-0460">Magnesium</keyword>
<dbReference type="Gene3D" id="3.30.460.10">
    <property type="entry name" value="Beta Polymerase, domain 2"/>
    <property type="match status" value="1"/>
</dbReference>
<evidence type="ECO:0000256" key="7">
    <source>
        <dbReference type="ARBA" id="ARBA00022840"/>
    </source>
</evidence>
<dbReference type="AlphaFoldDB" id="A0A1B4VER2"/>
<evidence type="ECO:0000256" key="2">
    <source>
        <dbReference type="ARBA" id="ARBA00022649"/>
    </source>
</evidence>
<evidence type="ECO:0000256" key="3">
    <source>
        <dbReference type="ARBA" id="ARBA00022679"/>
    </source>
</evidence>
<dbReference type="CDD" id="cd05403">
    <property type="entry name" value="NT_KNTase_like"/>
    <property type="match status" value="1"/>
</dbReference>
<evidence type="ECO:0000313" key="11">
    <source>
        <dbReference type="EMBL" id="BAU49177.1"/>
    </source>
</evidence>
<evidence type="ECO:0000256" key="6">
    <source>
        <dbReference type="ARBA" id="ARBA00022741"/>
    </source>
</evidence>
<dbReference type="GO" id="GO:0046872">
    <property type="term" value="F:metal ion binding"/>
    <property type="evidence" value="ECO:0007669"/>
    <property type="project" value="UniProtKB-KW"/>
</dbReference>